<dbReference type="Proteomes" id="UP000612329">
    <property type="component" value="Unassembled WGS sequence"/>
</dbReference>
<feature type="chain" id="PRO_5035260829" description="Lipoprotein" evidence="1">
    <location>
        <begin position="21"/>
        <end position="289"/>
    </location>
</feature>
<reference evidence="2" key="1">
    <citation type="journal article" date="2014" name="Int. J. Syst. Evol. Microbiol.">
        <title>Complete genome sequence of Corynebacterium casei LMG S-19264T (=DSM 44701T), isolated from a smear-ripened cheese.</title>
        <authorList>
            <consortium name="US DOE Joint Genome Institute (JGI-PGF)"/>
            <person name="Walter F."/>
            <person name="Albersmeier A."/>
            <person name="Kalinowski J."/>
            <person name="Ruckert C."/>
        </authorList>
    </citation>
    <scope>NUCLEOTIDE SEQUENCE</scope>
    <source>
        <strain evidence="2">JCM 12862</strain>
    </source>
</reference>
<gene>
    <name evidence="2" type="ORF">GCM10007962_15750</name>
</gene>
<evidence type="ECO:0000313" key="2">
    <source>
        <dbReference type="EMBL" id="GGK22432.1"/>
    </source>
</evidence>
<sequence>MKTFKSLFFVLALGFVACQNDTVAPALSGEQAVANEVAIEETESVLDNISMYSESTFGVDFSTSTTGKDSGLKGEDSHNHGRSGFFSNCTDITVEVNGDMVTATITFTGDCTDYNGNVITGTITKTWSVTDTSKERTITVDNLTINGYVVNGTKTYTYTASNANGNPEMTGSVDISVETDAGTITKVGTKTVEITAGGDTDSCFDDEKTITGSFVYTDASGATFSVDITTPLVKPAECLYIASGIKEYTTAEGTTVLDYGDGTCDNMATKTTPDGTVTTVELGRKRHHD</sequence>
<evidence type="ECO:0008006" key="4">
    <source>
        <dbReference type="Google" id="ProtNLM"/>
    </source>
</evidence>
<evidence type="ECO:0000256" key="1">
    <source>
        <dbReference type="SAM" id="SignalP"/>
    </source>
</evidence>
<evidence type="ECO:0000313" key="3">
    <source>
        <dbReference type="Proteomes" id="UP000612329"/>
    </source>
</evidence>
<protein>
    <recommendedName>
        <fullName evidence="4">Lipoprotein</fullName>
    </recommendedName>
</protein>
<reference evidence="2" key="2">
    <citation type="submission" date="2020-09" db="EMBL/GenBank/DDBJ databases">
        <authorList>
            <person name="Sun Q."/>
            <person name="Ohkuma M."/>
        </authorList>
    </citation>
    <scope>NUCLEOTIDE SEQUENCE</scope>
    <source>
        <strain evidence="2">JCM 12862</strain>
    </source>
</reference>
<dbReference type="PROSITE" id="PS51257">
    <property type="entry name" value="PROKAR_LIPOPROTEIN"/>
    <property type="match status" value="1"/>
</dbReference>
<keyword evidence="3" id="KW-1185">Reference proteome</keyword>
<feature type="signal peptide" evidence="1">
    <location>
        <begin position="1"/>
        <end position="20"/>
    </location>
</feature>
<organism evidence="2 3">
    <name type="scientific">Yeosuana aromativorans</name>
    <dbReference type="NCBI Taxonomy" id="288019"/>
    <lineage>
        <taxon>Bacteria</taxon>
        <taxon>Pseudomonadati</taxon>
        <taxon>Bacteroidota</taxon>
        <taxon>Flavobacteriia</taxon>
        <taxon>Flavobacteriales</taxon>
        <taxon>Flavobacteriaceae</taxon>
        <taxon>Yeosuana</taxon>
    </lineage>
</organism>
<accession>A0A8J3FHT2</accession>
<dbReference type="EMBL" id="BMNR01000003">
    <property type="protein sequence ID" value="GGK22432.1"/>
    <property type="molecule type" value="Genomic_DNA"/>
</dbReference>
<name>A0A8J3FHT2_9FLAO</name>
<keyword evidence="1" id="KW-0732">Signal</keyword>
<comment type="caution">
    <text evidence="2">The sequence shown here is derived from an EMBL/GenBank/DDBJ whole genome shotgun (WGS) entry which is preliminary data.</text>
</comment>
<dbReference type="AlphaFoldDB" id="A0A8J3FHT2"/>
<proteinExistence type="predicted"/>
<dbReference type="RefSeq" id="WP_188651780.1">
    <property type="nucleotide sequence ID" value="NZ_BMNR01000003.1"/>
</dbReference>